<dbReference type="OrthoDB" id="9797779at2"/>
<dbReference type="PANTHER" id="PTHR30087">
    <property type="entry name" value="INNER MEMBRANE PROTEIN"/>
    <property type="match status" value="1"/>
</dbReference>
<accession>A0A0L0W7T4</accession>
<dbReference type="Pfam" id="PF04463">
    <property type="entry name" value="2-thiour_desulf"/>
    <property type="match status" value="1"/>
</dbReference>
<dbReference type="Proteomes" id="UP000037267">
    <property type="component" value="Unassembled WGS sequence"/>
</dbReference>
<dbReference type="RefSeq" id="WP_050356209.1">
    <property type="nucleotide sequence ID" value="NZ_LGSS01000016.1"/>
</dbReference>
<dbReference type="PANTHER" id="PTHR30087:SF1">
    <property type="entry name" value="HYPOTHETICAL CYTOSOLIC PROTEIN"/>
    <property type="match status" value="1"/>
</dbReference>
<sequence>MYLISACLAGVNCRYNGDNNLNEKILKLVKDKKAILVCPEQLGGLSTPRPPSEMVKDSEGQIKILTNEGEDVTKYFVKGAEETLNIAKMMDIKVAILKARSPSCGYGKIYDGTFSGKLKNGVGVTSSLLLKNGIKIYTEEDIEKESSILDC</sequence>
<evidence type="ECO:0000313" key="2">
    <source>
        <dbReference type="Proteomes" id="UP000037267"/>
    </source>
</evidence>
<proteinExistence type="predicted"/>
<comment type="caution">
    <text evidence="1">The sequence shown here is derived from an EMBL/GenBank/DDBJ whole genome shotgun (WGS) entry which is preliminary data.</text>
</comment>
<dbReference type="PATRIC" id="fig|1503.3.peg.670"/>
<protein>
    <submittedName>
        <fullName evidence="1">Uncharacterized protein</fullName>
    </submittedName>
</protein>
<organism evidence="1 2">
    <name type="scientific">Gottschalkia purinilytica</name>
    <name type="common">Clostridium purinilyticum</name>
    <dbReference type="NCBI Taxonomy" id="1503"/>
    <lineage>
        <taxon>Bacteria</taxon>
        <taxon>Bacillati</taxon>
        <taxon>Bacillota</taxon>
        <taxon>Tissierellia</taxon>
        <taxon>Tissierellales</taxon>
        <taxon>Gottschalkiaceae</taxon>
        <taxon>Gottschalkia</taxon>
    </lineage>
</organism>
<dbReference type="InterPro" id="IPR007553">
    <property type="entry name" value="2-thiour_desulf"/>
</dbReference>
<dbReference type="EMBL" id="LGSS01000016">
    <property type="protein sequence ID" value="KNF07496.1"/>
    <property type="molecule type" value="Genomic_DNA"/>
</dbReference>
<reference evidence="2" key="1">
    <citation type="submission" date="2015-07" db="EMBL/GenBank/DDBJ databases">
        <title>Draft genome sequence of the purine-degrading Gottschalkia purinilyticum DSM 1384 (formerly Clostridium purinilyticum).</title>
        <authorList>
            <person name="Poehlein A."/>
            <person name="Schiel-Bengelsdorf B."/>
            <person name="Bengelsdorf F.R."/>
            <person name="Daniel R."/>
            <person name="Duerre P."/>
        </authorList>
    </citation>
    <scope>NUCLEOTIDE SEQUENCE [LARGE SCALE GENOMIC DNA]</scope>
    <source>
        <strain evidence="2">DSM 1384</strain>
    </source>
</reference>
<dbReference type="STRING" id="1503.CLPU_16c00520"/>
<gene>
    <name evidence="1" type="ORF">CLPU_16c00520</name>
</gene>
<keyword evidence="2" id="KW-1185">Reference proteome</keyword>
<evidence type="ECO:0000313" key="1">
    <source>
        <dbReference type="EMBL" id="KNF07496.1"/>
    </source>
</evidence>
<name>A0A0L0W7T4_GOTPU</name>
<dbReference type="AlphaFoldDB" id="A0A0L0W7T4"/>